<protein>
    <submittedName>
        <fullName evidence="1">Uncharacterized protein</fullName>
    </submittedName>
</protein>
<dbReference type="HOGENOM" id="CLU_1119300_0_0_10"/>
<dbReference type="STRING" id="867902.Ornrh_1420"/>
<dbReference type="RefSeq" id="WP_014791155.1">
    <property type="nucleotide sequence ID" value="NC_018016.1"/>
</dbReference>
<dbReference type="KEGG" id="orh:Ornrh_1420"/>
<name>I4A0V9_ORNRL</name>
<dbReference type="GeneID" id="71568788"/>
<proteinExistence type="predicted"/>
<dbReference type="Proteomes" id="UP000006051">
    <property type="component" value="Chromosome"/>
</dbReference>
<dbReference type="AlphaFoldDB" id="I4A0V9"/>
<evidence type="ECO:0000313" key="1">
    <source>
        <dbReference type="EMBL" id="AFL97593.1"/>
    </source>
</evidence>
<organism evidence="1 2">
    <name type="scientific">Ornithobacterium rhinotracheale (strain ATCC 51463 / DSM 15997 / CCUG 23171 / CIP 104009 / LMG 9086)</name>
    <dbReference type="NCBI Taxonomy" id="867902"/>
    <lineage>
        <taxon>Bacteria</taxon>
        <taxon>Pseudomonadati</taxon>
        <taxon>Bacteroidota</taxon>
        <taxon>Flavobacteriia</taxon>
        <taxon>Flavobacteriales</taxon>
        <taxon>Weeksellaceae</taxon>
        <taxon>Ornithobacterium</taxon>
    </lineage>
</organism>
<dbReference type="EMBL" id="CP003283">
    <property type="protein sequence ID" value="AFL97593.1"/>
    <property type="molecule type" value="Genomic_DNA"/>
</dbReference>
<reference evidence="1 2" key="1">
    <citation type="submission" date="2012-06" db="EMBL/GenBank/DDBJ databases">
        <title>The complete genome of Ornithobacterium rhinotracheale DSM 15997.</title>
        <authorList>
            <consortium name="US DOE Joint Genome Institute (JGI-PGF)"/>
            <person name="Lucas S."/>
            <person name="Copeland A."/>
            <person name="Lapidus A."/>
            <person name="Goodwin L."/>
            <person name="Pitluck S."/>
            <person name="Peters L."/>
            <person name="Mikhailova N."/>
            <person name="Teshima H."/>
            <person name="Kyrpides N."/>
            <person name="Mavromatis K."/>
            <person name="Pagani I."/>
            <person name="Ivanova N."/>
            <person name="Ovchinnikova G."/>
            <person name="Zeytun A."/>
            <person name="Detter J.C."/>
            <person name="Han C."/>
            <person name="Land M."/>
            <person name="Hauser L."/>
            <person name="Markowitz V."/>
            <person name="Cheng J.-F."/>
            <person name="Hugenholtz P."/>
            <person name="Woyke T."/>
            <person name="Wu D."/>
            <person name="Lang E."/>
            <person name="Kopitz M."/>
            <person name="Brambilla E."/>
            <person name="Klenk H.-P."/>
            <person name="Eisen J.A."/>
        </authorList>
    </citation>
    <scope>NUCLEOTIDE SEQUENCE [LARGE SCALE GENOMIC DNA]</scope>
    <source>
        <strain evidence="2">ATCC 51463 / DSM 15997 / CCUG 23171 / LMG 9086</strain>
    </source>
</reference>
<accession>I4A0V9</accession>
<sequence>MIHITESPLAAIAAMSKAPDLEKIFSYYKSLFRVNFNYLDFELNEKNYSEYAHFLSEFKAQKTDTQICVKVTTSKLHEKLILAKFWDYWLLDIDEFFTKKTIFNDFFKADQSLAQKIILLVPFSFFMAKESEHLFQEISDLKITKIRILEDEENQNLNDFEKILQMLENYNFEHFWHLKTHDENWQASIEKLHALGERNFVSCLHGLQHQIPTENLISFANVHRAPISIRTLAFEHAYNRALYLFGEQ</sequence>
<gene>
    <name evidence="1" type="ordered locus">Ornrh_1420</name>
</gene>
<evidence type="ECO:0000313" key="2">
    <source>
        <dbReference type="Proteomes" id="UP000006051"/>
    </source>
</evidence>
<keyword evidence="2" id="KW-1185">Reference proteome</keyword>
<dbReference type="GeneID" id="97258072"/>